<evidence type="ECO:0000313" key="2">
    <source>
        <dbReference type="EMBL" id="KAK3509143.1"/>
    </source>
</evidence>
<dbReference type="Gene3D" id="3.40.50.12700">
    <property type="match status" value="1"/>
</dbReference>
<reference evidence="2" key="1">
    <citation type="submission" date="2023-06" db="EMBL/GenBank/DDBJ databases">
        <title>Male Hemibagrus guttatus genome.</title>
        <authorList>
            <person name="Bian C."/>
        </authorList>
    </citation>
    <scope>NUCLEOTIDE SEQUENCE</scope>
    <source>
        <strain evidence="2">Male_cb2023</strain>
        <tissue evidence="2">Muscle</tissue>
    </source>
</reference>
<sequence length="154" mass="17196">MIFCACKTKTRASLNGSGAHNGSGADPWDAECEVRCGKVSAQVPAILNKNIGAVVLHAGTNDIRLRQTEILKKNFRSLVEKVRATSTMMRIIVSGPLPTFQGGIERFSRLFAFNECLQSWCQDQKLPFVDNWNLFWERPRLYHSDGLHGSLTVT</sequence>
<dbReference type="SUPFAM" id="SSF52266">
    <property type="entry name" value="SGNH hydrolase"/>
    <property type="match status" value="1"/>
</dbReference>
<dbReference type="InterPro" id="IPR013830">
    <property type="entry name" value="SGNH_hydro"/>
</dbReference>
<comment type="caution">
    <text evidence="2">The sequence shown here is derived from an EMBL/GenBank/DDBJ whole genome shotgun (WGS) entry which is preliminary data.</text>
</comment>
<name>A0AAE0PVW4_9TELE</name>
<dbReference type="Pfam" id="PF13472">
    <property type="entry name" value="Lipase_GDSL_2"/>
    <property type="match status" value="1"/>
</dbReference>
<evidence type="ECO:0000259" key="1">
    <source>
        <dbReference type="Pfam" id="PF13472"/>
    </source>
</evidence>
<proteinExistence type="predicted"/>
<dbReference type="Proteomes" id="UP001274896">
    <property type="component" value="Unassembled WGS sequence"/>
</dbReference>
<protein>
    <recommendedName>
        <fullName evidence="1">SGNH hydrolase-type esterase domain-containing protein</fullName>
    </recommendedName>
</protein>
<dbReference type="CDD" id="cd00229">
    <property type="entry name" value="SGNH_hydrolase"/>
    <property type="match status" value="1"/>
</dbReference>
<organism evidence="2 3">
    <name type="scientific">Hemibagrus guttatus</name>
    <dbReference type="NCBI Taxonomy" id="175788"/>
    <lineage>
        <taxon>Eukaryota</taxon>
        <taxon>Metazoa</taxon>
        <taxon>Chordata</taxon>
        <taxon>Craniata</taxon>
        <taxon>Vertebrata</taxon>
        <taxon>Euteleostomi</taxon>
        <taxon>Actinopterygii</taxon>
        <taxon>Neopterygii</taxon>
        <taxon>Teleostei</taxon>
        <taxon>Ostariophysi</taxon>
        <taxon>Siluriformes</taxon>
        <taxon>Bagridae</taxon>
        <taxon>Hemibagrus</taxon>
    </lineage>
</organism>
<accession>A0AAE0PVW4</accession>
<dbReference type="AlphaFoldDB" id="A0AAE0PVW4"/>
<keyword evidence="3" id="KW-1185">Reference proteome</keyword>
<evidence type="ECO:0000313" key="3">
    <source>
        <dbReference type="Proteomes" id="UP001274896"/>
    </source>
</evidence>
<dbReference type="EMBL" id="JAUCMX010000027">
    <property type="protein sequence ID" value="KAK3509143.1"/>
    <property type="molecule type" value="Genomic_DNA"/>
</dbReference>
<feature type="domain" description="SGNH hydrolase-type esterase" evidence="1">
    <location>
        <begin position="42"/>
        <end position="148"/>
    </location>
</feature>
<gene>
    <name evidence="2" type="ORF">QTP70_020252</name>
</gene>